<gene>
    <name evidence="1" type="ORF">SAMN04488591_2046</name>
</gene>
<evidence type="ECO:0000313" key="2">
    <source>
        <dbReference type="Proteomes" id="UP000198877"/>
    </source>
</evidence>
<dbReference type="RefSeq" id="WP_091738480.1">
    <property type="nucleotide sequence ID" value="NZ_FOYR01000002.1"/>
</dbReference>
<dbReference type="AlphaFoldDB" id="A0A1I6HRD2"/>
<organism evidence="1 2">
    <name type="scientific">Microbacterium azadirachtae</name>
    <dbReference type="NCBI Taxonomy" id="582680"/>
    <lineage>
        <taxon>Bacteria</taxon>
        <taxon>Bacillati</taxon>
        <taxon>Actinomycetota</taxon>
        <taxon>Actinomycetes</taxon>
        <taxon>Micrococcales</taxon>
        <taxon>Microbacteriaceae</taxon>
        <taxon>Microbacterium</taxon>
    </lineage>
</organism>
<sequence length="659" mass="74644">MRSPFEITKAVDLEDPEIESTYISFRRRERSIVDPASAMPQFLTGVKGGGRTHLMRHYSYPLQKARARTRPLTQIQEDGYLGVYFRCSGLNGSRFTGKGQPADTWSGVFAYYMDLWITELLVTTLQDLGGNVEWAREEEARLADVISRLLQLPELTATELETPFTFVRTRLAQVRAELDWAVNNAAHTGKLQPNIRSNPGDLIFQTCRAAGHLPGLEGIRITFLADEYENLDLEQQVYFNTLIREKEAPASFLVGGRRWGLRTHRTLSAGEENKKGSEYELHTIETIYARNKKAYEQFCRDMILVRMRAFGLNHDQATAWIDRLSFDEDDRFLNGRLQKVLEKYAPDERPHLVRLRASITKTQTTAIARKVAESLSFPDHPLVEKLAILRFYQLWAGGQSPSVELAQSARQWVSPLIDGGETTALSNFFTQRKSDAVAQIYRDADRKSTYAGFRQLVGMSGYLPRSLLMILKYVSHWADFNGENVFEGSAPISERALSEGVRDAARWYLSDATPLGTDGVQCHTAVTRLGEYFESMRYSDKPREINITTFSSNLDQLSPEALAVLLRCVAHGLLVEVDGGRSSRNHGARHRKFQLHPMLTPLWGLSPGRRGDATLTTEILEAIFNPTVGELPFRRIREALELEVNAPFTVATDTRRQLF</sequence>
<proteinExistence type="predicted"/>
<evidence type="ECO:0000313" key="1">
    <source>
        <dbReference type="EMBL" id="SFR56958.1"/>
    </source>
</evidence>
<dbReference type="InterPro" id="IPR056955">
    <property type="entry name" value="ORC-CDC6-like"/>
</dbReference>
<name>A0A1I6HRD2_9MICO</name>
<dbReference type="Proteomes" id="UP000198877">
    <property type="component" value="Unassembled WGS sequence"/>
</dbReference>
<dbReference type="Pfam" id="PF24389">
    <property type="entry name" value="ORC-CDC6-like"/>
    <property type="match status" value="1"/>
</dbReference>
<reference evidence="2" key="1">
    <citation type="submission" date="2016-10" db="EMBL/GenBank/DDBJ databases">
        <authorList>
            <person name="Varghese N."/>
            <person name="Submissions S."/>
        </authorList>
    </citation>
    <scope>NUCLEOTIDE SEQUENCE [LARGE SCALE GENOMIC DNA]</scope>
    <source>
        <strain evidence="2">CL127</strain>
    </source>
</reference>
<accession>A0A1I6HRD2</accession>
<dbReference type="EMBL" id="FOYR01000002">
    <property type="protein sequence ID" value="SFR56958.1"/>
    <property type="molecule type" value="Genomic_DNA"/>
</dbReference>
<protein>
    <submittedName>
        <fullName evidence="1">Uncharacterized protein</fullName>
    </submittedName>
</protein>